<name>G2QNC8_THET4</name>
<keyword evidence="1" id="KW-1133">Transmembrane helix</keyword>
<gene>
    <name evidence="2" type="ORF">MYCTH_2312876</name>
</gene>
<dbReference type="InterPro" id="IPR036259">
    <property type="entry name" value="MFS_trans_sf"/>
</dbReference>
<dbReference type="EMBL" id="CP003008">
    <property type="protein sequence ID" value="AEO62001.1"/>
    <property type="molecule type" value="Genomic_DNA"/>
</dbReference>
<accession>G2QNC8</accession>
<dbReference type="GeneID" id="11509797"/>
<protein>
    <submittedName>
        <fullName evidence="2">Uncharacterized protein</fullName>
    </submittedName>
</protein>
<dbReference type="AlphaFoldDB" id="G2QNC8"/>
<proteinExistence type="predicted"/>
<dbReference type="OrthoDB" id="440553at2759"/>
<dbReference type="RefSeq" id="XP_003667246.1">
    <property type="nucleotide sequence ID" value="XM_003667198.1"/>
</dbReference>
<feature type="transmembrane region" description="Helical" evidence="1">
    <location>
        <begin position="49"/>
        <end position="77"/>
    </location>
</feature>
<evidence type="ECO:0000313" key="3">
    <source>
        <dbReference type="Proteomes" id="UP000007322"/>
    </source>
</evidence>
<evidence type="ECO:0000313" key="2">
    <source>
        <dbReference type="EMBL" id="AEO62001.1"/>
    </source>
</evidence>
<dbReference type="HOGENOM" id="CLU_2251891_0_0_1"/>
<evidence type="ECO:0000256" key="1">
    <source>
        <dbReference type="SAM" id="Phobius"/>
    </source>
</evidence>
<sequence>MADRGGRRPVYALMFALAVGANVGIALVRRWAGLLVLRMMQSAGSSGEFFFPFLVLIPWLTSLFDSLMMMMMVVVVVMMISYRAGPSVDTSSWGCPVHGDDKMN</sequence>
<dbReference type="SUPFAM" id="SSF103473">
    <property type="entry name" value="MFS general substrate transporter"/>
    <property type="match status" value="1"/>
</dbReference>
<keyword evidence="3" id="KW-1185">Reference proteome</keyword>
<keyword evidence="1" id="KW-0472">Membrane</keyword>
<reference evidence="2 3" key="1">
    <citation type="journal article" date="2011" name="Nat. Biotechnol.">
        <title>Comparative genomic analysis of the thermophilic biomass-degrading fungi Myceliophthora thermophila and Thielavia terrestris.</title>
        <authorList>
            <person name="Berka R.M."/>
            <person name="Grigoriev I.V."/>
            <person name="Otillar R."/>
            <person name="Salamov A."/>
            <person name="Grimwood J."/>
            <person name="Reid I."/>
            <person name="Ishmael N."/>
            <person name="John T."/>
            <person name="Darmond C."/>
            <person name="Moisan M.-C."/>
            <person name="Henrissat B."/>
            <person name="Coutinho P.M."/>
            <person name="Lombard V."/>
            <person name="Natvig D.O."/>
            <person name="Lindquist E."/>
            <person name="Schmutz J."/>
            <person name="Lucas S."/>
            <person name="Harris P."/>
            <person name="Powlowski J."/>
            <person name="Bellemare A."/>
            <person name="Taylor D."/>
            <person name="Butler G."/>
            <person name="de Vries R.P."/>
            <person name="Allijn I.E."/>
            <person name="van den Brink J."/>
            <person name="Ushinsky S."/>
            <person name="Storms R."/>
            <person name="Powell A.J."/>
            <person name="Paulsen I.T."/>
            <person name="Elbourne L.D.H."/>
            <person name="Baker S.E."/>
            <person name="Magnuson J."/>
            <person name="LaBoissiere S."/>
            <person name="Clutterbuck A.J."/>
            <person name="Martinez D."/>
            <person name="Wogulis M."/>
            <person name="de Leon A.L."/>
            <person name="Rey M.W."/>
            <person name="Tsang A."/>
        </authorList>
    </citation>
    <scope>NUCLEOTIDE SEQUENCE [LARGE SCALE GENOMIC DNA]</scope>
    <source>
        <strain evidence="3">ATCC 42464 / BCRC 31852 / DSM 1799</strain>
    </source>
</reference>
<dbReference type="Proteomes" id="UP000007322">
    <property type="component" value="Chromosome 7"/>
</dbReference>
<keyword evidence="1" id="KW-0812">Transmembrane</keyword>
<dbReference type="InParanoid" id="G2QNC8"/>
<dbReference type="VEuPathDB" id="FungiDB:MYCTH_2312876"/>
<feature type="transmembrane region" description="Helical" evidence="1">
    <location>
        <begin position="12"/>
        <end position="29"/>
    </location>
</feature>
<organism evidence="2 3">
    <name type="scientific">Thermothelomyces thermophilus (strain ATCC 42464 / BCRC 31852 / DSM 1799)</name>
    <name type="common">Sporotrichum thermophile</name>
    <dbReference type="NCBI Taxonomy" id="573729"/>
    <lineage>
        <taxon>Eukaryota</taxon>
        <taxon>Fungi</taxon>
        <taxon>Dikarya</taxon>
        <taxon>Ascomycota</taxon>
        <taxon>Pezizomycotina</taxon>
        <taxon>Sordariomycetes</taxon>
        <taxon>Sordariomycetidae</taxon>
        <taxon>Sordariales</taxon>
        <taxon>Chaetomiaceae</taxon>
        <taxon>Thermothelomyces</taxon>
    </lineage>
</organism>
<dbReference type="KEGG" id="mtm:MYCTH_2312876"/>